<dbReference type="HOGENOM" id="CLU_2399580_0_0_1"/>
<name>R7Z4Q5_CONA1</name>
<dbReference type="OrthoDB" id="2932980at2759"/>
<sequence length="93" mass="10162">MVNLTQILSTLIAANHVLDHQGVLDAYGHISVRNPTTNNTFLLANGLAPALVSSPTDLLEHNIDDASAINSTSNGYSERFIHSEIYKAFPWDQ</sequence>
<accession>R7Z4Q5</accession>
<reference evidence="3" key="1">
    <citation type="submission" date="2012-06" db="EMBL/GenBank/DDBJ databases">
        <title>The genome sequence of Coniosporium apollinis CBS 100218.</title>
        <authorList>
            <consortium name="The Broad Institute Genome Sequencing Platform"/>
            <person name="Cuomo C."/>
            <person name="Gorbushina A."/>
            <person name="Noack S."/>
            <person name="Walker B."/>
            <person name="Young S.K."/>
            <person name="Zeng Q."/>
            <person name="Gargeya S."/>
            <person name="Fitzgerald M."/>
            <person name="Haas B."/>
            <person name="Abouelleil A."/>
            <person name="Alvarado L."/>
            <person name="Arachchi H.M."/>
            <person name="Berlin A.M."/>
            <person name="Chapman S.B."/>
            <person name="Goldberg J."/>
            <person name="Griggs A."/>
            <person name="Gujja S."/>
            <person name="Hansen M."/>
            <person name="Howarth C."/>
            <person name="Imamovic A."/>
            <person name="Larimer J."/>
            <person name="McCowan C."/>
            <person name="Montmayeur A."/>
            <person name="Murphy C."/>
            <person name="Neiman D."/>
            <person name="Pearson M."/>
            <person name="Priest M."/>
            <person name="Roberts A."/>
            <person name="Saif S."/>
            <person name="Shea T."/>
            <person name="Sisk P."/>
            <person name="Sykes S."/>
            <person name="Wortman J."/>
            <person name="Nusbaum C."/>
            <person name="Birren B."/>
        </authorList>
    </citation>
    <scope>NUCLEOTIDE SEQUENCE [LARGE SCALE GENOMIC DNA]</scope>
    <source>
        <strain evidence="3">CBS 100218</strain>
    </source>
</reference>
<dbReference type="STRING" id="1168221.R7Z4Q5"/>
<feature type="domain" description="Class II aldolase/adducin N-terminal" evidence="1">
    <location>
        <begin position="11"/>
        <end position="90"/>
    </location>
</feature>
<evidence type="ECO:0000313" key="3">
    <source>
        <dbReference type="Proteomes" id="UP000016924"/>
    </source>
</evidence>
<dbReference type="InterPro" id="IPR036409">
    <property type="entry name" value="Aldolase_II/adducin_N_sf"/>
</dbReference>
<dbReference type="Proteomes" id="UP000016924">
    <property type="component" value="Unassembled WGS sequence"/>
</dbReference>
<dbReference type="Pfam" id="PF00596">
    <property type="entry name" value="Aldolase_II"/>
    <property type="match status" value="1"/>
</dbReference>
<proteinExistence type="predicted"/>
<dbReference type="Gene3D" id="3.40.225.10">
    <property type="entry name" value="Class II aldolase/adducin N-terminal domain"/>
    <property type="match status" value="1"/>
</dbReference>
<protein>
    <recommendedName>
        <fullName evidence="1">Class II aldolase/adducin N-terminal domain-containing protein</fullName>
    </recommendedName>
</protein>
<gene>
    <name evidence="2" type="ORF">W97_08341</name>
</gene>
<dbReference type="GeneID" id="19905652"/>
<organism evidence="2 3">
    <name type="scientific">Coniosporium apollinis (strain CBS 100218)</name>
    <name type="common">Rock-inhabiting black yeast</name>
    <dbReference type="NCBI Taxonomy" id="1168221"/>
    <lineage>
        <taxon>Eukaryota</taxon>
        <taxon>Fungi</taxon>
        <taxon>Dikarya</taxon>
        <taxon>Ascomycota</taxon>
        <taxon>Pezizomycotina</taxon>
        <taxon>Dothideomycetes</taxon>
        <taxon>Dothideomycetes incertae sedis</taxon>
        <taxon>Coniosporium</taxon>
    </lineage>
</organism>
<dbReference type="EMBL" id="JH767607">
    <property type="protein sequence ID" value="EON69155.1"/>
    <property type="molecule type" value="Genomic_DNA"/>
</dbReference>
<evidence type="ECO:0000313" key="2">
    <source>
        <dbReference type="EMBL" id="EON69155.1"/>
    </source>
</evidence>
<dbReference type="InterPro" id="IPR001303">
    <property type="entry name" value="Aldolase_II/adducin_N"/>
</dbReference>
<dbReference type="RefSeq" id="XP_007784472.1">
    <property type="nucleotide sequence ID" value="XM_007786282.1"/>
</dbReference>
<keyword evidence="3" id="KW-1185">Reference proteome</keyword>
<evidence type="ECO:0000259" key="1">
    <source>
        <dbReference type="Pfam" id="PF00596"/>
    </source>
</evidence>
<dbReference type="SUPFAM" id="SSF53639">
    <property type="entry name" value="AraD/HMP-PK domain-like"/>
    <property type="match status" value="1"/>
</dbReference>
<dbReference type="AlphaFoldDB" id="R7Z4Q5"/>